<feature type="region of interest" description="Disordered" evidence="2">
    <location>
        <begin position="1"/>
        <end position="22"/>
    </location>
</feature>
<evidence type="ECO:0000259" key="3">
    <source>
        <dbReference type="Pfam" id="PF00561"/>
    </source>
</evidence>
<dbReference type="InterPro" id="IPR000073">
    <property type="entry name" value="AB_hydrolase_1"/>
</dbReference>
<evidence type="ECO:0000256" key="2">
    <source>
        <dbReference type="SAM" id="MobiDB-lite"/>
    </source>
</evidence>
<reference evidence="4 5" key="1">
    <citation type="submission" date="2023-04" db="EMBL/GenBank/DDBJ databases">
        <title>Complete genome sequence of Alisedimentitalea scapharcae.</title>
        <authorList>
            <person name="Rong J.-C."/>
            <person name="Yi M.-L."/>
            <person name="Zhao Q."/>
        </authorList>
    </citation>
    <scope>NUCLEOTIDE SEQUENCE [LARGE SCALE GENOMIC DNA]</scope>
    <source>
        <strain evidence="4 5">KCTC 42119</strain>
    </source>
</reference>
<organism evidence="4 5">
    <name type="scientific">Aliisedimentitalea scapharcae</name>
    <dbReference type="NCBI Taxonomy" id="1524259"/>
    <lineage>
        <taxon>Bacteria</taxon>
        <taxon>Pseudomonadati</taxon>
        <taxon>Pseudomonadota</taxon>
        <taxon>Alphaproteobacteria</taxon>
        <taxon>Rhodobacterales</taxon>
        <taxon>Roseobacteraceae</taxon>
        <taxon>Aliisedimentitalea</taxon>
    </lineage>
</organism>
<protein>
    <submittedName>
        <fullName evidence="4">Alpha/beta fold hydrolase</fullName>
    </submittedName>
</protein>
<dbReference type="InterPro" id="IPR012020">
    <property type="entry name" value="ABHD4"/>
</dbReference>
<proteinExistence type="inferred from homology"/>
<dbReference type="Gene3D" id="3.40.50.1820">
    <property type="entry name" value="alpha/beta hydrolase"/>
    <property type="match status" value="1"/>
</dbReference>
<keyword evidence="4" id="KW-0378">Hydrolase</keyword>
<dbReference type="InterPro" id="IPR029058">
    <property type="entry name" value="AB_hydrolase_fold"/>
</dbReference>
<feature type="domain" description="AB hydrolase-1" evidence="3">
    <location>
        <begin position="83"/>
        <end position="320"/>
    </location>
</feature>
<gene>
    <name evidence="4" type="ORF">QEZ52_12890</name>
</gene>
<dbReference type="EMBL" id="CP123584">
    <property type="protein sequence ID" value="WZK87509.1"/>
    <property type="molecule type" value="Genomic_DNA"/>
</dbReference>
<keyword evidence="5" id="KW-1185">Reference proteome</keyword>
<dbReference type="SUPFAM" id="SSF53474">
    <property type="entry name" value="alpha/beta-Hydrolases"/>
    <property type="match status" value="1"/>
</dbReference>
<dbReference type="Pfam" id="PF00561">
    <property type="entry name" value="Abhydrolase_1"/>
    <property type="match status" value="1"/>
</dbReference>
<name>A0ABZ2XRP9_9RHOB</name>
<sequence>MDFENAWPDRAPAQPSAGASVPDVYHLRQKRPWIGGDLQTLAHRIDFRRHPIPGPSRSLKFPMMDGTGDVMTGTLHDPGQGKPLVVLMHGVTGCEDSVYLWDTALHLVRQGWTVLRLNHRGAGSSLAWCSRTYHCMGTADVAAVLNLLPGKLVDQGVFLVGFSMGGTILLNLLASQIRLPGILGAMTISAPLDLVASADRLHRPRNFVYQRSLLHSLMRMEVAMRKNGTLSPDTPLPRPNSLRGYDDEITAPRHGFSDGMDYYRQSSPVQRLMDISTPVTMLHAKDDPWIPADDYHRLLSRAGGPLQVVLTPRGGHVGFHFQGQSRPLFTTILAQRLKDAWPSGQGRTPDGS</sequence>
<evidence type="ECO:0000313" key="5">
    <source>
        <dbReference type="Proteomes" id="UP001623232"/>
    </source>
</evidence>
<dbReference type="PANTHER" id="PTHR10794">
    <property type="entry name" value="ABHYDROLASE DOMAIN-CONTAINING PROTEIN"/>
    <property type="match status" value="1"/>
</dbReference>
<dbReference type="PANTHER" id="PTHR10794:SF94">
    <property type="entry name" value="ESTERASE YHET-RELATED"/>
    <property type="match status" value="1"/>
</dbReference>
<evidence type="ECO:0000256" key="1">
    <source>
        <dbReference type="ARBA" id="ARBA00010884"/>
    </source>
</evidence>
<dbReference type="RefSeq" id="WP_406644764.1">
    <property type="nucleotide sequence ID" value="NZ_CP123584.1"/>
</dbReference>
<accession>A0ABZ2XRP9</accession>
<evidence type="ECO:0000313" key="4">
    <source>
        <dbReference type="EMBL" id="WZK87509.1"/>
    </source>
</evidence>
<dbReference type="PIRSF" id="PIRSF005211">
    <property type="entry name" value="Ab_hydro_YheT"/>
    <property type="match status" value="1"/>
</dbReference>
<dbReference type="InterPro" id="IPR050960">
    <property type="entry name" value="AB_hydrolase_4_sf"/>
</dbReference>
<comment type="similarity">
    <text evidence="1">Belongs to the AB hydrolase superfamily. AB hydrolase 4 family.</text>
</comment>
<dbReference type="Proteomes" id="UP001623232">
    <property type="component" value="Chromosome"/>
</dbReference>
<dbReference type="GO" id="GO:0016787">
    <property type="term" value="F:hydrolase activity"/>
    <property type="evidence" value="ECO:0007669"/>
    <property type="project" value="UniProtKB-KW"/>
</dbReference>